<dbReference type="InParanoid" id="A0A165C4V1"/>
<gene>
    <name evidence="1" type="ORF">CALCODRAFT_559202</name>
</gene>
<evidence type="ECO:0000313" key="1">
    <source>
        <dbReference type="EMBL" id="KZT50241.1"/>
    </source>
</evidence>
<reference evidence="1 2" key="1">
    <citation type="journal article" date="2016" name="Mol. Biol. Evol.">
        <title>Comparative Genomics of Early-Diverging Mushroom-Forming Fungi Provides Insights into the Origins of Lignocellulose Decay Capabilities.</title>
        <authorList>
            <person name="Nagy L.G."/>
            <person name="Riley R."/>
            <person name="Tritt A."/>
            <person name="Adam C."/>
            <person name="Daum C."/>
            <person name="Floudas D."/>
            <person name="Sun H."/>
            <person name="Yadav J.S."/>
            <person name="Pangilinan J."/>
            <person name="Larsson K.H."/>
            <person name="Matsuura K."/>
            <person name="Barry K."/>
            <person name="Labutti K."/>
            <person name="Kuo R."/>
            <person name="Ohm R.A."/>
            <person name="Bhattacharya S.S."/>
            <person name="Shirouzu T."/>
            <person name="Yoshinaga Y."/>
            <person name="Martin F.M."/>
            <person name="Grigoriev I.V."/>
            <person name="Hibbett D.S."/>
        </authorList>
    </citation>
    <scope>NUCLEOTIDE SEQUENCE [LARGE SCALE GENOMIC DNA]</scope>
    <source>
        <strain evidence="1 2">HHB12733</strain>
    </source>
</reference>
<keyword evidence="2" id="KW-1185">Reference proteome</keyword>
<evidence type="ECO:0000313" key="2">
    <source>
        <dbReference type="Proteomes" id="UP000076842"/>
    </source>
</evidence>
<dbReference type="EMBL" id="KV424204">
    <property type="protein sequence ID" value="KZT50241.1"/>
    <property type="molecule type" value="Genomic_DNA"/>
</dbReference>
<sequence length="300" mass="33990">MSQMDLPLQAAILSRLASRHIPALVKHVLCSSSSLPRDVQMWSDARLMTLELIGRLQPQYLISYMRSYPELALGAARKLLHRLRNSFEQHRDYLRTLPIVTDEEVSGLPYHYARCMSLVLSLLVFSPPGTKDALLSPSMVESLRPYVQLLHRYGQKRDQGVVSVLRRFWDLLNNAWGTQNELSMVAEANANLPSTVPKHIKRRLGTTATFPIARCVTGLLVMLVFQTLREWPNARGSFCIDVPKSSDRGIRAELAGRAPCRKQPPLKPPLFDLMNEFPDFGTNLRRLAQKEVDVMAFELG</sequence>
<dbReference type="AlphaFoldDB" id="A0A165C4V1"/>
<proteinExistence type="predicted"/>
<organism evidence="1 2">
    <name type="scientific">Calocera cornea HHB12733</name>
    <dbReference type="NCBI Taxonomy" id="1353952"/>
    <lineage>
        <taxon>Eukaryota</taxon>
        <taxon>Fungi</taxon>
        <taxon>Dikarya</taxon>
        <taxon>Basidiomycota</taxon>
        <taxon>Agaricomycotina</taxon>
        <taxon>Dacrymycetes</taxon>
        <taxon>Dacrymycetales</taxon>
        <taxon>Dacrymycetaceae</taxon>
        <taxon>Calocera</taxon>
    </lineage>
</organism>
<protein>
    <submittedName>
        <fullName evidence="1">Uncharacterized protein</fullName>
    </submittedName>
</protein>
<dbReference type="Proteomes" id="UP000076842">
    <property type="component" value="Unassembled WGS sequence"/>
</dbReference>
<name>A0A165C4V1_9BASI</name>
<accession>A0A165C4V1</accession>